<evidence type="ECO:0000313" key="1">
    <source>
        <dbReference type="EMBL" id="EFF78279.1"/>
    </source>
</evidence>
<proteinExistence type="predicted"/>
<dbReference type="EMBL" id="ADMS01000013">
    <property type="protein sequence ID" value="EFF78279.1"/>
    <property type="molecule type" value="Genomic_DNA"/>
</dbReference>
<dbReference type="Proteomes" id="UP000004510">
    <property type="component" value="Unassembled WGS sequence"/>
</dbReference>
<name>D4X4V7_9BURK</name>
<accession>D4X4V7</accession>
<evidence type="ECO:0000313" key="2">
    <source>
        <dbReference type="Proteomes" id="UP000004510"/>
    </source>
</evidence>
<sequence>MPFRNGFGSEEKVVIGHRCVLGVRPCRRRGSRGALHPGLHECAIWARRFSGFGKSRAMRCAPAVAPQVVG</sequence>
<protein>
    <submittedName>
        <fullName evidence="1">Uncharacterized protein</fullName>
    </submittedName>
</protein>
<organism evidence="1 2">
    <name type="scientific">Achromobacter piechaudii ATCC 43553</name>
    <dbReference type="NCBI Taxonomy" id="742159"/>
    <lineage>
        <taxon>Bacteria</taxon>
        <taxon>Pseudomonadati</taxon>
        <taxon>Pseudomonadota</taxon>
        <taxon>Betaproteobacteria</taxon>
        <taxon>Burkholderiales</taxon>
        <taxon>Alcaligenaceae</taxon>
        <taxon>Achromobacter</taxon>
    </lineage>
</organism>
<gene>
    <name evidence="1" type="ORF">HMPREF0004_0504</name>
</gene>
<comment type="caution">
    <text evidence="1">The sequence shown here is derived from an EMBL/GenBank/DDBJ whole genome shotgun (WGS) entry which is preliminary data.</text>
</comment>
<dbReference type="AlphaFoldDB" id="D4X4V7"/>
<reference evidence="2" key="1">
    <citation type="submission" date="2010-03" db="EMBL/GenBank/DDBJ databases">
        <title>Complete sequence of Mobiluncus curtisii ATCC 43063.</title>
        <authorList>
            <person name="Muzny D."/>
            <person name="Qin X."/>
            <person name="Deng J."/>
            <person name="Jiang H."/>
            <person name="Liu Y."/>
            <person name="Qu J."/>
            <person name="Song X.-Z."/>
            <person name="Zhang L."/>
            <person name="Thornton R."/>
            <person name="Coyle M."/>
            <person name="Francisco L."/>
            <person name="Jackson L."/>
            <person name="Javaid M."/>
            <person name="Korchina V."/>
            <person name="Kovar C."/>
            <person name="Mata R."/>
            <person name="Mathew T."/>
            <person name="Ngo R."/>
            <person name="Nguyen L."/>
            <person name="Nguyen N."/>
            <person name="Okwuonu G."/>
            <person name="Ongeri F."/>
            <person name="Pham C."/>
            <person name="Simmons D."/>
            <person name="Wilczek-Boney K."/>
            <person name="Hale W."/>
            <person name="Jakkamsetti A."/>
            <person name="Pham P."/>
            <person name="Ruth R."/>
            <person name="San Lucas F."/>
            <person name="Warren J."/>
            <person name="Zhang J."/>
            <person name="Zhao Z."/>
            <person name="Zhou C."/>
            <person name="Zhu D."/>
            <person name="Lee S."/>
            <person name="Bess C."/>
            <person name="Blankenburg K."/>
            <person name="Forbes L."/>
            <person name="Fu Q."/>
            <person name="Gubbala S."/>
            <person name="Hirani K."/>
            <person name="Jayaseelan J.C."/>
            <person name="Lara F."/>
            <person name="Munidasa M."/>
            <person name="Palculict T."/>
            <person name="Patil S."/>
            <person name="Pu L.-L."/>
            <person name="Saada N."/>
            <person name="Tang L."/>
            <person name="Weissenberger G."/>
            <person name="Zhu Y."/>
            <person name="Hemphill L."/>
            <person name="Shang Y."/>
            <person name="Youmans B."/>
            <person name="Ayvaz T."/>
            <person name="Ross M."/>
            <person name="Santibanez J."/>
            <person name="Aqrawi P."/>
            <person name="Gross S."/>
            <person name="Joshi V."/>
            <person name="Fowler G."/>
            <person name="Nazareth L."/>
            <person name="Reid J."/>
            <person name="Worley K."/>
            <person name="Petrosino J."/>
            <person name="Highlander S."/>
            <person name="Gibbs R."/>
            <person name="Gibbs R."/>
        </authorList>
    </citation>
    <scope>NUCLEOTIDE SEQUENCE [LARGE SCALE GENOMIC DNA]</scope>
    <source>
        <strain evidence="2">ATCC 43553</strain>
    </source>
</reference>
<dbReference type="HOGENOM" id="CLU_2748451_0_0_4"/>